<keyword evidence="7 8" id="KW-0472">Membrane</keyword>
<feature type="transmembrane region" description="Helical" evidence="8">
    <location>
        <begin position="158"/>
        <end position="176"/>
    </location>
</feature>
<dbReference type="PANTHER" id="PTHR43470:SF3">
    <property type="entry name" value="PHOSPHATE TRANSPORT SYSTEM PERMEASE PROTEIN PSTA-RELATED"/>
    <property type="match status" value="1"/>
</dbReference>
<keyword evidence="4 8" id="KW-1003">Cell membrane</keyword>
<organism evidence="10 11">
    <name type="scientific">Geosporobacter subterraneus DSM 17957</name>
    <dbReference type="NCBI Taxonomy" id="1121919"/>
    <lineage>
        <taxon>Bacteria</taxon>
        <taxon>Bacillati</taxon>
        <taxon>Bacillota</taxon>
        <taxon>Clostridia</taxon>
        <taxon>Peptostreptococcales</taxon>
        <taxon>Thermotaleaceae</taxon>
        <taxon>Geosporobacter</taxon>
    </lineage>
</organism>
<keyword evidence="3" id="KW-0813">Transport</keyword>
<feature type="transmembrane region" description="Helical" evidence="8">
    <location>
        <begin position="132"/>
        <end position="152"/>
    </location>
</feature>
<evidence type="ECO:0000256" key="5">
    <source>
        <dbReference type="ARBA" id="ARBA00022692"/>
    </source>
</evidence>
<feature type="transmembrane region" description="Helical" evidence="8">
    <location>
        <begin position="271"/>
        <end position="289"/>
    </location>
</feature>
<comment type="similarity">
    <text evidence="2 8">Belongs to the binding-protein-dependent transport system permease family. CysTW subfamily.</text>
</comment>
<dbReference type="AlphaFoldDB" id="A0A1M6D6R1"/>
<dbReference type="InterPro" id="IPR035906">
    <property type="entry name" value="MetI-like_sf"/>
</dbReference>
<dbReference type="CDD" id="cd06261">
    <property type="entry name" value="TM_PBP2"/>
    <property type="match status" value="1"/>
</dbReference>
<dbReference type="Proteomes" id="UP000184536">
    <property type="component" value="Unassembled WGS sequence"/>
</dbReference>
<evidence type="ECO:0000256" key="3">
    <source>
        <dbReference type="ARBA" id="ARBA00022448"/>
    </source>
</evidence>
<keyword evidence="5 8" id="KW-0812">Transmembrane</keyword>
<evidence type="ECO:0000313" key="10">
    <source>
        <dbReference type="EMBL" id="SHI68821.1"/>
    </source>
</evidence>
<sequence>MMNLNVNTESTPNIASKKWIAGSTKKKINIGEKLAYIGIYLAAILTICALVSIIGYVLLNGLKYIDLDFFTQEPSSMGRQGGIYSIIIGTIYLTLVAVAIATPIGVAAAIYLTEYAKETKLVKLIRFGTETLAGIPSIIFGLFGFVFFVIFWGFRWSILSGGLTLAMMILPTLVRATEESIKTVPQAYREGSFALGATKLQTIVKVVLPSSISGILTGLILGIGRAIGETAAVMLTAGSSLGVPKTLMDPARTMAVHTYILASEGLSKEKTFATATVLILLVLFINFMANMTANRYMKKTKVEA</sequence>
<dbReference type="RefSeq" id="WP_242946192.1">
    <property type="nucleotide sequence ID" value="NZ_FQZV01000005.1"/>
</dbReference>
<dbReference type="Gene3D" id="1.10.3720.10">
    <property type="entry name" value="MetI-like"/>
    <property type="match status" value="1"/>
</dbReference>
<feature type="transmembrane region" description="Helical" evidence="8">
    <location>
        <begin position="34"/>
        <end position="59"/>
    </location>
</feature>
<dbReference type="InterPro" id="IPR000515">
    <property type="entry name" value="MetI-like"/>
</dbReference>
<dbReference type="SUPFAM" id="SSF161098">
    <property type="entry name" value="MetI-like"/>
    <property type="match status" value="1"/>
</dbReference>
<dbReference type="GO" id="GO:0005886">
    <property type="term" value="C:plasma membrane"/>
    <property type="evidence" value="ECO:0007669"/>
    <property type="project" value="UniProtKB-SubCell"/>
</dbReference>
<evidence type="ECO:0000256" key="4">
    <source>
        <dbReference type="ARBA" id="ARBA00022475"/>
    </source>
</evidence>
<feature type="transmembrane region" description="Helical" evidence="8">
    <location>
        <begin position="83"/>
        <end position="112"/>
    </location>
</feature>
<dbReference type="STRING" id="1121919.SAMN02745975_00396"/>
<dbReference type="NCBIfam" id="TIGR00974">
    <property type="entry name" value="3a0107s02c"/>
    <property type="match status" value="1"/>
</dbReference>
<dbReference type="GO" id="GO:0005315">
    <property type="term" value="F:phosphate transmembrane transporter activity"/>
    <property type="evidence" value="ECO:0007669"/>
    <property type="project" value="InterPro"/>
</dbReference>
<comment type="subcellular location">
    <subcellularLocation>
        <location evidence="1 8">Cell membrane</location>
        <topology evidence="1 8">Multi-pass membrane protein</topology>
    </subcellularLocation>
</comment>
<keyword evidence="6 8" id="KW-1133">Transmembrane helix</keyword>
<feature type="domain" description="ABC transmembrane type-1" evidence="9">
    <location>
        <begin position="87"/>
        <end position="289"/>
    </location>
</feature>
<dbReference type="GO" id="GO:0035435">
    <property type="term" value="P:phosphate ion transmembrane transport"/>
    <property type="evidence" value="ECO:0007669"/>
    <property type="project" value="InterPro"/>
</dbReference>
<evidence type="ECO:0000313" key="11">
    <source>
        <dbReference type="Proteomes" id="UP000184536"/>
    </source>
</evidence>
<protein>
    <recommendedName>
        <fullName evidence="8">Phosphate transport system permease protein PstA</fullName>
    </recommendedName>
</protein>
<proteinExistence type="inferred from homology"/>
<evidence type="ECO:0000256" key="1">
    <source>
        <dbReference type="ARBA" id="ARBA00004651"/>
    </source>
</evidence>
<name>A0A1M6D6R1_9FIRM</name>
<gene>
    <name evidence="10" type="ORF">SAMN02745975_00396</name>
</gene>
<evidence type="ECO:0000259" key="9">
    <source>
        <dbReference type="PROSITE" id="PS50928"/>
    </source>
</evidence>
<keyword evidence="11" id="KW-1185">Reference proteome</keyword>
<evidence type="ECO:0000256" key="8">
    <source>
        <dbReference type="RuleBase" id="RU363043"/>
    </source>
</evidence>
<accession>A0A1M6D6R1</accession>
<evidence type="ECO:0000256" key="2">
    <source>
        <dbReference type="ARBA" id="ARBA00007069"/>
    </source>
</evidence>
<feature type="transmembrane region" description="Helical" evidence="8">
    <location>
        <begin position="206"/>
        <end position="227"/>
    </location>
</feature>
<dbReference type="InterPro" id="IPR005672">
    <property type="entry name" value="Phosphate_PstA"/>
</dbReference>
<reference evidence="11" key="1">
    <citation type="submission" date="2016-11" db="EMBL/GenBank/DDBJ databases">
        <authorList>
            <person name="Varghese N."/>
            <person name="Submissions S."/>
        </authorList>
    </citation>
    <scope>NUCLEOTIDE SEQUENCE [LARGE SCALE GENOMIC DNA]</scope>
    <source>
        <strain evidence="11">DSM 17957</strain>
    </source>
</reference>
<dbReference type="PANTHER" id="PTHR43470">
    <property type="entry name" value="PHOSPHATE TRANSPORT SYSTEM PERMEASE PROTEIN PSTA-RELATED"/>
    <property type="match status" value="1"/>
</dbReference>
<evidence type="ECO:0000256" key="6">
    <source>
        <dbReference type="ARBA" id="ARBA00022989"/>
    </source>
</evidence>
<dbReference type="EMBL" id="FQZV01000005">
    <property type="protein sequence ID" value="SHI68821.1"/>
    <property type="molecule type" value="Genomic_DNA"/>
</dbReference>
<dbReference type="PROSITE" id="PS50928">
    <property type="entry name" value="ABC_TM1"/>
    <property type="match status" value="1"/>
</dbReference>
<dbReference type="Pfam" id="PF00528">
    <property type="entry name" value="BPD_transp_1"/>
    <property type="match status" value="1"/>
</dbReference>
<evidence type="ECO:0000256" key="7">
    <source>
        <dbReference type="ARBA" id="ARBA00023136"/>
    </source>
</evidence>